<dbReference type="EMBL" id="JACSQT010000004">
    <property type="protein sequence ID" value="MBD7937546.1"/>
    <property type="molecule type" value="Genomic_DNA"/>
</dbReference>
<dbReference type="Proteomes" id="UP000657931">
    <property type="component" value="Unassembled WGS sequence"/>
</dbReference>
<dbReference type="RefSeq" id="WP_191813870.1">
    <property type="nucleotide sequence ID" value="NZ_JACSQT010000004.1"/>
</dbReference>
<organism evidence="1 2">
    <name type="scientific">Cytobacillus stercorigallinarum</name>
    <dbReference type="NCBI Taxonomy" id="2762240"/>
    <lineage>
        <taxon>Bacteria</taxon>
        <taxon>Bacillati</taxon>
        <taxon>Bacillota</taxon>
        <taxon>Bacilli</taxon>
        <taxon>Bacillales</taxon>
        <taxon>Bacillaceae</taxon>
        <taxon>Cytobacillus</taxon>
    </lineage>
</organism>
<reference evidence="1 2" key="1">
    <citation type="submission" date="2020-08" db="EMBL/GenBank/DDBJ databases">
        <title>A Genomic Blueprint of the Chicken Gut Microbiome.</title>
        <authorList>
            <person name="Gilroy R."/>
            <person name="Ravi A."/>
            <person name="Getino M."/>
            <person name="Pursley I."/>
            <person name="Horton D.L."/>
            <person name="Alikhan N.-F."/>
            <person name="Baker D."/>
            <person name="Gharbi K."/>
            <person name="Hall N."/>
            <person name="Watson M."/>
            <person name="Adriaenssens E.M."/>
            <person name="Foster-Nyarko E."/>
            <person name="Jarju S."/>
            <person name="Secka A."/>
            <person name="Antonio M."/>
            <person name="Oren A."/>
            <person name="Chaudhuri R."/>
            <person name="La Ragione R.M."/>
            <person name="Hildebrand F."/>
            <person name="Pallen M.J."/>
        </authorList>
    </citation>
    <scope>NUCLEOTIDE SEQUENCE [LARGE SCALE GENOMIC DNA]</scope>
    <source>
        <strain evidence="1 2">Sa5YUA1</strain>
    </source>
</reference>
<evidence type="ECO:0000313" key="2">
    <source>
        <dbReference type="Proteomes" id="UP000657931"/>
    </source>
</evidence>
<sequence>MKNKLVFLLLIASLLLNIYFFGKWFLFNQWFEATTEESIILSEMILKTVESEDYLALREREKIIAIEPDINKFNGGVFPFYMEVSVRTEQQTYLFSCSNKQCSSMKNEGWSYSFYEEEKPRLPFQNTD</sequence>
<accession>A0ABR8QPS3</accession>
<evidence type="ECO:0000313" key="1">
    <source>
        <dbReference type="EMBL" id="MBD7937546.1"/>
    </source>
</evidence>
<comment type="caution">
    <text evidence="1">The sequence shown here is derived from an EMBL/GenBank/DDBJ whole genome shotgun (WGS) entry which is preliminary data.</text>
</comment>
<evidence type="ECO:0008006" key="3">
    <source>
        <dbReference type="Google" id="ProtNLM"/>
    </source>
</evidence>
<proteinExistence type="predicted"/>
<keyword evidence="2" id="KW-1185">Reference proteome</keyword>
<name>A0ABR8QPS3_9BACI</name>
<gene>
    <name evidence="1" type="ORF">H9655_10975</name>
</gene>
<protein>
    <recommendedName>
        <fullName evidence="3">Lipoprotein</fullName>
    </recommendedName>
</protein>